<proteinExistence type="predicted"/>
<feature type="region of interest" description="Disordered" evidence="1">
    <location>
        <begin position="400"/>
        <end position="421"/>
    </location>
</feature>
<keyword evidence="4" id="KW-1185">Reference proteome</keyword>
<feature type="compositionally biased region" description="Polar residues" evidence="1">
    <location>
        <begin position="406"/>
        <end position="421"/>
    </location>
</feature>
<feature type="region of interest" description="Disordered" evidence="1">
    <location>
        <begin position="62"/>
        <end position="105"/>
    </location>
</feature>
<name>A0ABD3PQM3_9STRA</name>
<feature type="transmembrane region" description="Helical" evidence="2">
    <location>
        <begin position="481"/>
        <end position="498"/>
    </location>
</feature>
<feature type="transmembrane region" description="Helical" evidence="2">
    <location>
        <begin position="510"/>
        <end position="528"/>
    </location>
</feature>
<dbReference type="Proteomes" id="UP001516023">
    <property type="component" value="Unassembled WGS sequence"/>
</dbReference>
<protein>
    <submittedName>
        <fullName evidence="3">Uncharacterized protein</fullName>
    </submittedName>
</protein>
<evidence type="ECO:0000256" key="1">
    <source>
        <dbReference type="SAM" id="MobiDB-lite"/>
    </source>
</evidence>
<evidence type="ECO:0000313" key="3">
    <source>
        <dbReference type="EMBL" id="KAL3790016.1"/>
    </source>
</evidence>
<keyword evidence="2" id="KW-0812">Transmembrane</keyword>
<evidence type="ECO:0000313" key="4">
    <source>
        <dbReference type="Proteomes" id="UP001516023"/>
    </source>
</evidence>
<feature type="compositionally biased region" description="Basic and acidic residues" evidence="1">
    <location>
        <begin position="63"/>
        <end position="82"/>
    </location>
</feature>
<reference evidence="3 4" key="1">
    <citation type="journal article" date="2020" name="G3 (Bethesda)">
        <title>Improved Reference Genome for Cyclotella cryptica CCMP332, a Model for Cell Wall Morphogenesis, Salinity Adaptation, and Lipid Production in Diatoms (Bacillariophyta).</title>
        <authorList>
            <person name="Roberts W.R."/>
            <person name="Downey K.M."/>
            <person name="Ruck E.C."/>
            <person name="Traller J.C."/>
            <person name="Alverson A.J."/>
        </authorList>
    </citation>
    <scope>NUCLEOTIDE SEQUENCE [LARGE SCALE GENOMIC DNA]</scope>
    <source>
        <strain evidence="3 4">CCMP332</strain>
    </source>
</reference>
<organism evidence="3 4">
    <name type="scientific">Cyclotella cryptica</name>
    <dbReference type="NCBI Taxonomy" id="29204"/>
    <lineage>
        <taxon>Eukaryota</taxon>
        <taxon>Sar</taxon>
        <taxon>Stramenopiles</taxon>
        <taxon>Ochrophyta</taxon>
        <taxon>Bacillariophyta</taxon>
        <taxon>Coscinodiscophyceae</taxon>
        <taxon>Thalassiosirophycidae</taxon>
        <taxon>Stephanodiscales</taxon>
        <taxon>Stephanodiscaceae</taxon>
        <taxon>Cyclotella</taxon>
    </lineage>
</organism>
<dbReference type="EMBL" id="JABMIG020000134">
    <property type="protein sequence ID" value="KAL3790016.1"/>
    <property type="molecule type" value="Genomic_DNA"/>
</dbReference>
<comment type="caution">
    <text evidence="3">The sequence shown here is derived from an EMBL/GenBank/DDBJ whole genome shotgun (WGS) entry which is preliminary data.</text>
</comment>
<sequence>MRTIIPTISARDCGPCRFHLIRKYTISGMDRRSVASVVANGDDGRPEDDGYIEFLRFLQSRTPGKDDNEKCGPDLEGESRETSDDDSELDLTTSLQEDETDDDSMYIGPGEIGFYYSESIHESDISETDSEYEEFNEDVNHSIDTLGSTGSVIDKEEPQTEPAYSIEDARSLSAHICNNDDGYNEFLQFLSAPAVALSVKDAERGSFDDEVSGSVDNGYKEFLLFLRQVEHIETEAAHDYAKSPSPVNHLEERKVDDVCVKSYGLEKPDEPEFEEVQVISHRPCKLVEDTGIQEVYSHSSNPEKVTKQIEMEGGCVDSPISTIYFVNDCEVSKAEVLQSQYTGKSSKGTAIYKDNAQAPISIMHCVENDVTSLSRVNPFVKSELKEGYLQPVRPNFCSGDSDISKRSLQSRSPKSSLDDFQSCRNGEESIQLLRRNTPIEGIESADASEQPARPIIALERFSHGVSEESESQLVMLSKHQLTAFILGMLLFAIVFRVCHYKIDTDSYEIAIWFHLMAPFMLNLSKVFIGTLQGSSSPDGPCKVQKNQ</sequence>
<evidence type="ECO:0000256" key="2">
    <source>
        <dbReference type="SAM" id="Phobius"/>
    </source>
</evidence>
<keyword evidence="2" id="KW-1133">Transmembrane helix</keyword>
<keyword evidence="2" id="KW-0472">Membrane</keyword>
<dbReference type="AlphaFoldDB" id="A0ABD3PQM3"/>
<gene>
    <name evidence="3" type="ORF">HJC23_011372</name>
</gene>
<accession>A0ABD3PQM3</accession>